<comment type="caution">
    <text evidence="1">The sequence shown here is derived from an EMBL/GenBank/DDBJ whole genome shotgun (WGS) entry which is preliminary data.</text>
</comment>
<dbReference type="GeneID" id="85465033"/>
<accession>A0AAJ0AK43</accession>
<dbReference type="RefSeq" id="XP_060429352.1">
    <property type="nucleotide sequence ID" value="XM_060580507.1"/>
</dbReference>
<reference evidence="1" key="1">
    <citation type="submission" date="2021-06" db="EMBL/GenBank/DDBJ databases">
        <title>Comparative genomics, transcriptomics and evolutionary studies reveal genomic signatures of adaptation to plant cell wall in hemibiotrophic fungi.</title>
        <authorList>
            <consortium name="DOE Joint Genome Institute"/>
            <person name="Baroncelli R."/>
            <person name="Diaz J.F."/>
            <person name="Benocci T."/>
            <person name="Peng M."/>
            <person name="Battaglia E."/>
            <person name="Haridas S."/>
            <person name="Andreopoulos W."/>
            <person name="Labutti K."/>
            <person name="Pangilinan J."/>
            <person name="Floch G.L."/>
            <person name="Makela M.R."/>
            <person name="Henrissat B."/>
            <person name="Grigoriev I.V."/>
            <person name="Crouch J.A."/>
            <person name="De Vries R.P."/>
            <person name="Sukno S.A."/>
            <person name="Thon M.R."/>
        </authorList>
    </citation>
    <scope>NUCLEOTIDE SEQUENCE</scope>
    <source>
        <strain evidence="1">CBS 193.32</strain>
    </source>
</reference>
<protein>
    <submittedName>
        <fullName evidence="1">Uncharacterized protein</fullName>
    </submittedName>
</protein>
<evidence type="ECO:0000313" key="1">
    <source>
        <dbReference type="EMBL" id="KAK1675349.1"/>
    </source>
</evidence>
<name>A0AAJ0AK43_9PEZI</name>
<organism evidence="1 2">
    <name type="scientific">Colletotrichum godetiae</name>
    <dbReference type="NCBI Taxonomy" id="1209918"/>
    <lineage>
        <taxon>Eukaryota</taxon>
        <taxon>Fungi</taxon>
        <taxon>Dikarya</taxon>
        <taxon>Ascomycota</taxon>
        <taxon>Pezizomycotina</taxon>
        <taxon>Sordariomycetes</taxon>
        <taxon>Hypocreomycetidae</taxon>
        <taxon>Glomerellales</taxon>
        <taxon>Glomerellaceae</taxon>
        <taxon>Colletotrichum</taxon>
        <taxon>Colletotrichum acutatum species complex</taxon>
    </lineage>
</organism>
<sequence>MFFTTTSQLTLHLWNKPWFITFDCNGLPLVIERSLVRFWKERLLSVCCGVVKWSGQLLNIWGEYALPEHHITYFLIVKGGNDAECAKVGMSKRSFSVRADTYYERAPCIQWAWPSEVHLTPSRSPHSVQCDVHLRVNNIQSIKYKCTLVMARRKKRTTKTENFVYSHDELVSLIKKHYQLLIDMAYFEPEDVRWPPEPAGWSDEDLNVNALQILGRDVTVIQLLRHIPYPRKRNTEVYYASMAISYLHEHWQPENGRRVNWHKRSFCALGLAPFDGPMPPHLITLTCEESEIGITWVIDTDRGCVYPHADEYYLFDDEPPEVDEQQMWWLKAKALSFKEFFDKIRNQISSLTLVPAPAAGNLGKSIMGSGDFGSEKR</sequence>
<keyword evidence="2" id="KW-1185">Reference proteome</keyword>
<dbReference type="Proteomes" id="UP001224890">
    <property type="component" value="Unassembled WGS sequence"/>
</dbReference>
<gene>
    <name evidence="1" type="ORF">BDP55DRAFT_744144</name>
</gene>
<evidence type="ECO:0000313" key="2">
    <source>
        <dbReference type="Proteomes" id="UP001224890"/>
    </source>
</evidence>
<dbReference type="EMBL" id="JAHMHR010000021">
    <property type="protein sequence ID" value="KAK1675349.1"/>
    <property type="molecule type" value="Genomic_DNA"/>
</dbReference>
<proteinExistence type="predicted"/>
<dbReference type="AlphaFoldDB" id="A0AAJ0AK43"/>